<dbReference type="EMBL" id="PDND01000056">
    <property type="protein sequence ID" value="PGH33729.1"/>
    <property type="molecule type" value="Genomic_DNA"/>
</dbReference>
<evidence type="ECO:0000313" key="2">
    <source>
        <dbReference type="EMBL" id="PGH33729.1"/>
    </source>
</evidence>
<accession>A0A2B7ZKM6</accession>
<gene>
    <name evidence="2" type="ORF">GX50_03469</name>
</gene>
<protein>
    <submittedName>
        <fullName evidence="2">Uncharacterized protein</fullName>
    </submittedName>
</protein>
<name>A0A2B7ZKM6_9EURO</name>
<keyword evidence="3" id="KW-1185">Reference proteome</keyword>
<dbReference type="VEuPathDB" id="FungiDB:EMCG_02671"/>
<dbReference type="AlphaFoldDB" id="A0A2B7ZKM6"/>
<evidence type="ECO:0000313" key="3">
    <source>
        <dbReference type="Proteomes" id="UP000226031"/>
    </source>
</evidence>
<sequence length="249" mass="27469">MTTPFAMERLLLQDGVPPLHTATRPPQLNPTVTGPQSRCDPCNSTDDDNQAETDSEIIEVGRDTDDDGENDEMPDASSIFSDIEDMERPSPYCFYVLPLMEEEDDLDDMFLLVIPYRRDGQQPSLSLLLDEDQVYLRTPDNPDPYDYADQDGMYTESSDSDSDSVPSSMVNSTIIYPYDFAAHWEGLGGSTRWPMLMPLSMSSSSGSSSGMNCSGWSGSASIYLMYAGTHLNDMVGGYGYCFLEALAVA</sequence>
<feature type="compositionally biased region" description="Acidic residues" evidence="1">
    <location>
        <begin position="64"/>
        <end position="73"/>
    </location>
</feature>
<feature type="compositionally biased region" description="Polar residues" evidence="1">
    <location>
        <begin position="24"/>
        <end position="36"/>
    </location>
</feature>
<feature type="region of interest" description="Disordered" evidence="1">
    <location>
        <begin position="136"/>
        <end position="166"/>
    </location>
</feature>
<feature type="compositionally biased region" description="Acidic residues" evidence="1">
    <location>
        <begin position="45"/>
        <end position="57"/>
    </location>
</feature>
<dbReference type="Proteomes" id="UP000226031">
    <property type="component" value="Unassembled WGS sequence"/>
</dbReference>
<reference evidence="2 3" key="1">
    <citation type="submission" date="2017-10" db="EMBL/GenBank/DDBJ databases">
        <title>Comparative genomics in systemic dimorphic fungi from Ajellomycetaceae.</title>
        <authorList>
            <person name="Munoz J.F."/>
            <person name="Mcewen J.G."/>
            <person name="Clay O.K."/>
            <person name="Cuomo C.A."/>
        </authorList>
    </citation>
    <scope>NUCLEOTIDE SEQUENCE [LARGE SCALE GENOMIC DNA]</scope>
    <source>
        <strain evidence="2 3">UAMH4076</strain>
    </source>
</reference>
<organism evidence="2 3">
    <name type="scientific">[Emmonsia] crescens</name>
    <dbReference type="NCBI Taxonomy" id="73230"/>
    <lineage>
        <taxon>Eukaryota</taxon>
        <taxon>Fungi</taxon>
        <taxon>Dikarya</taxon>
        <taxon>Ascomycota</taxon>
        <taxon>Pezizomycotina</taxon>
        <taxon>Eurotiomycetes</taxon>
        <taxon>Eurotiomycetidae</taxon>
        <taxon>Onygenales</taxon>
        <taxon>Ajellomycetaceae</taxon>
        <taxon>Emergomyces</taxon>
    </lineage>
</organism>
<proteinExistence type="predicted"/>
<comment type="caution">
    <text evidence="2">The sequence shown here is derived from an EMBL/GenBank/DDBJ whole genome shotgun (WGS) entry which is preliminary data.</text>
</comment>
<evidence type="ECO:0000256" key="1">
    <source>
        <dbReference type="SAM" id="MobiDB-lite"/>
    </source>
</evidence>
<feature type="region of interest" description="Disordered" evidence="1">
    <location>
        <begin position="16"/>
        <end position="73"/>
    </location>
</feature>